<dbReference type="InterPro" id="IPR010635">
    <property type="entry name" value="Heparan_SO4-6-sulfoTrfase"/>
</dbReference>
<reference evidence="11" key="3">
    <citation type="submission" date="2015-06" db="UniProtKB">
        <authorList>
            <consortium name="EnsemblMetazoa"/>
        </authorList>
    </citation>
    <scope>IDENTIFICATION</scope>
</reference>
<dbReference type="Proteomes" id="UP000014760">
    <property type="component" value="Unassembled WGS sequence"/>
</dbReference>
<gene>
    <name evidence="10" type="ORF">CAPTEDRAFT_72782</name>
</gene>
<protein>
    <recommendedName>
        <fullName evidence="9">Heparan-sulfate 6-O-sulfotransferase</fullName>
        <ecNumber evidence="9">2.8.2.-</ecNumber>
    </recommendedName>
</protein>
<evidence type="ECO:0000313" key="12">
    <source>
        <dbReference type="Proteomes" id="UP000014760"/>
    </source>
</evidence>
<accession>R7TBR2</accession>
<dbReference type="EMBL" id="AMQN01002964">
    <property type="status" value="NOT_ANNOTATED_CDS"/>
    <property type="molecule type" value="Genomic_DNA"/>
</dbReference>
<dbReference type="EC" id="2.8.2.-" evidence="9"/>
<dbReference type="GO" id="GO:0017095">
    <property type="term" value="F:heparan sulfate 6-sulfotransferase activity"/>
    <property type="evidence" value="ECO:0007669"/>
    <property type="project" value="TreeGrafter"/>
</dbReference>
<evidence type="ECO:0000256" key="8">
    <source>
        <dbReference type="ARBA" id="ARBA00023180"/>
    </source>
</evidence>
<comment type="subcellular location">
    <subcellularLocation>
        <location evidence="1 9">Membrane</location>
        <topology evidence="1 9">Single-pass type II membrane protein</topology>
    </subcellularLocation>
</comment>
<proteinExistence type="inferred from homology"/>
<dbReference type="GO" id="GO:0016020">
    <property type="term" value="C:membrane"/>
    <property type="evidence" value="ECO:0007669"/>
    <property type="project" value="UniProtKB-SubCell"/>
</dbReference>
<dbReference type="OrthoDB" id="406981at2759"/>
<comment type="function">
    <text evidence="9">6-O-sulfation enzyme which catalyzes the transfer of sulfate from 3'-phosphoadenosine 5'-phosphosulfate (PAPS) to position 6 of the N-sulfoglucosamine residue (GlcNS) of heparan sulfate.</text>
</comment>
<keyword evidence="7 9" id="KW-0472">Membrane</keyword>
<dbReference type="EnsemblMetazoa" id="CapteT72782">
    <property type="protein sequence ID" value="CapteP72782"/>
    <property type="gene ID" value="CapteG72782"/>
</dbReference>
<dbReference type="PANTHER" id="PTHR12812:SF0">
    <property type="entry name" value="HEPARAN-SULFATE 6-O-SULFOTRANSFERASE"/>
    <property type="match status" value="1"/>
</dbReference>
<comment type="similarity">
    <text evidence="2 9">Belongs to the sulfotransferase 6 family.</text>
</comment>
<keyword evidence="8" id="KW-0325">Glycoprotein</keyword>
<dbReference type="AlphaFoldDB" id="R7TBR2"/>
<keyword evidence="5 9" id="KW-0735">Signal-anchor</keyword>
<dbReference type="STRING" id="283909.R7TBR2"/>
<dbReference type="Gene3D" id="3.40.50.300">
    <property type="entry name" value="P-loop containing nucleotide triphosphate hydrolases"/>
    <property type="match status" value="1"/>
</dbReference>
<evidence type="ECO:0000256" key="6">
    <source>
        <dbReference type="ARBA" id="ARBA00022989"/>
    </source>
</evidence>
<evidence type="ECO:0000256" key="2">
    <source>
        <dbReference type="ARBA" id="ARBA00010109"/>
    </source>
</evidence>
<comment type="catalytic activity">
    <reaction evidence="9">
        <text>alpha-D-glucosaminyl-[heparan sulfate](n) + 3'-phosphoadenylyl sulfate = 6-sulfo-alpha-D-glucosaminyl-[heparan sulfate](n) + adenosine 3',5'-bisphosphate + H(+)</text>
        <dbReference type="Rhea" id="RHEA:56604"/>
        <dbReference type="Rhea" id="RHEA-COMP:9830"/>
        <dbReference type="Rhea" id="RHEA-COMP:14621"/>
        <dbReference type="ChEBI" id="CHEBI:15378"/>
        <dbReference type="ChEBI" id="CHEBI:58339"/>
        <dbReference type="ChEBI" id="CHEBI:58343"/>
        <dbReference type="ChEBI" id="CHEBI:58388"/>
        <dbReference type="ChEBI" id="CHEBI:140604"/>
    </reaction>
</comment>
<keyword evidence="6" id="KW-1133">Transmembrane helix</keyword>
<dbReference type="HOGENOM" id="CLU_027877_3_0_1"/>
<dbReference type="PANTHER" id="PTHR12812">
    <property type="entry name" value="HEPARAN SULFATE 6-O-SULFOTRANSFERASE 3"/>
    <property type="match status" value="1"/>
</dbReference>
<feature type="non-terminal residue" evidence="10">
    <location>
        <position position="277"/>
    </location>
</feature>
<reference evidence="12" key="1">
    <citation type="submission" date="2012-12" db="EMBL/GenBank/DDBJ databases">
        <authorList>
            <person name="Hellsten U."/>
            <person name="Grimwood J."/>
            <person name="Chapman J.A."/>
            <person name="Shapiro H."/>
            <person name="Aerts A."/>
            <person name="Otillar R.P."/>
            <person name="Terry A.Y."/>
            <person name="Boore J.L."/>
            <person name="Simakov O."/>
            <person name="Marletaz F."/>
            <person name="Cho S.-J."/>
            <person name="Edsinger-Gonzales E."/>
            <person name="Havlak P."/>
            <person name="Kuo D.-H."/>
            <person name="Larsson T."/>
            <person name="Lv J."/>
            <person name="Arendt D."/>
            <person name="Savage R."/>
            <person name="Osoegawa K."/>
            <person name="de Jong P."/>
            <person name="Lindberg D.R."/>
            <person name="Seaver E.C."/>
            <person name="Weisblat D.A."/>
            <person name="Putnam N.H."/>
            <person name="Grigoriev I.V."/>
            <person name="Rokhsar D.S."/>
        </authorList>
    </citation>
    <scope>NUCLEOTIDE SEQUENCE</scope>
    <source>
        <strain evidence="12">I ESC-2004</strain>
    </source>
</reference>
<organism evidence="10">
    <name type="scientific">Capitella teleta</name>
    <name type="common">Polychaete worm</name>
    <dbReference type="NCBI Taxonomy" id="283909"/>
    <lineage>
        <taxon>Eukaryota</taxon>
        <taxon>Metazoa</taxon>
        <taxon>Spiralia</taxon>
        <taxon>Lophotrochozoa</taxon>
        <taxon>Annelida</taxon>
        <taxon>Polychaeta</taxon>
        <taxon>Sedentaria</taxon>
        <taxon>Scolecida</taxon>
        <taxon>Capitellidae</taxon>
        <taxon>Capitella</taxon>
    </lineage>
</organism>
<dbReference type="EMBL" id="KB310616">
    <property type="protein sequence ID" value="ELT91168.1"/>
    <property type="molecule type" value="Genomic_DNA"/>
</dbReference>
<evidence type="ECO:0000256" key="3">
    <source>
        <dbReference type="ARBA" id="ARBA00022679"/>
    </source>
</evidence>
<reference evidence="10 12" key="2">
    <citation type="journal article" date="2013" name="Nature">
        <title>Insights into bilaterian evolution from three spiralian genomes.</title>
        <authorList>
            <person name="Simakov O."/>
            <person name="Marletaz F."/>
            <person name="Cho S.J."/>
            <person name="Edsinger-Gonzales E."/>
            <person name="Havlak P."/>
            <person name="Hellsten U."/>
            <person name="Kuo D.H."/>
            <person name="Larsson T."/>
            <person name="Lv J."/>
            <person name="Arendt D."/>
            <person name="Savage R."/>
            <person name="Osoegawa K."/>
            <person name="de Jong P."/>
            <person name="Grimwood J."/>
            <person name="Chapman J.A."/>
            <person name="Shapiro H."/>
            <person name="Aerts A."/>
            <person name="Otillar R.P."/>
            <person name="Terry A.Y."/>
            <person name="Boore J.L."/>
            <person name="Grigoriev I.V."/>
            <person name="Lindberg D.R."/>
            <person name="Seaver E.C."/>
            <person name="Weisblat D.A."/>
            <person name="Putnam N.H."/>
            <person name="Rokhsar D.S."/>
        </authorList>
    </citation>
    <scope>NUCLEOTIDE SEQUENCE</scope>
    <source>
        <strain evidence="10 12">I ESC-2004</strain>
    </source>
</reference>
<evidence type="ECO:0000313" key="10">
    <source>
        <dbReference type="EMBL" id="ELT91168.1"/>
    </source>
</evidence>
<dbReference type="OMA" id="IYAYQEG"/>
<name>R7TBR2_CAPTE</name>
<keyword evidence="12" id="KW-1185">Reference proteome</keyword>
<dbReference type="Pfam" id="PF03567">
    <property type="entry name" value="Sulfotransfer_2"/>
    <property type="match status" value="1"/>
</dbReference>
<feature type="non-terminal residue" evidence="10">
    <location>
        <position position="1"/>
    </location>
</feature>
<keyword evidence="3 9" id="KW-0808">Transferase</keyword>
<evidence type="ECO:0000256" key="5">
    <source>
        <dbReference type="ARBA" id="ARBA00022968"/>
    </source>
</evidence>
<sequence length="277" mass="32075">DFDVNGNSDVLVFLHIQKTGGTTFGKHLVRDVRLQKPCECYTNKRKCDCSNSKKHVWLFSRYSTGWPCGVHADWTELQNCVDGHINKVEGQSQRRYLYITILREPYYRYLSEWKHVQRGSTWMGAKLKCNGRQASLEEVPFCFEGDDWSGVTLEDFLACPHNLANNRQTRMLANLSIVGCYNSSALSREERDLRMLKSAKENLKNMAFFGLTEFQRETQLLFEHTFGLEFLQDFVQHNLTHAHSIDLTEKQSLAILKANALDAELYNYAKGLFVERL</sequence>
<dbReference type="FunFam" id="3.40.50.300:FF:000347">
    <property type="entry name" value="Heparan-sulfate 6-O-sulfotransferase"/>
    <property type="match status" value="1"/>
</dbReference>
<dbReference type="FunCoup" id="R7TBR2">
    <property type="interactions" value="543"/>
</dbReference>
<evidence type="ECO:0000256" key="4">
    <source>
        <dbReference type="ARBA" id="ARBA00022692"/>
    </source>
</evidence>
<dbReference type="InterPro" id="IPR005331">
    <property type="entry name" value="Sulfotransferase"/>
</dbReference>
<evidence type="ECO:0000256" key="7">
    <source>
        <dbReference type="ARBA" id="ARBA00023136"/>
    </source>
</evidence>
<evidence type="ECO:0000313" key="11">
    <source>
        <dbReference type="EnsemblMetazoa" id="CapteP72782"/>
    </source>
</evidence>
<evidence type="ECO:0000256" key="9">
    <source>
        <dbReference type="RuleBase" id="RU364122"/>
    </source>
</evidence>
<dbReference type="SUPFAM" id="SSF52540">
    <property type="entry name" value="P-loop containing nucleoside triphosphate hydrolases"/>
    <property type="match status" value="1"/>
</dbReference>
<evidence type="ECO:0000256" key="1">
    <source>
        <dbReference type="ARBA" id="ARBA00004606"/>
    </source>
</evidence>
<dbReference type="InterPro" id="IPR027417">
    <property type="entry name" value="P-loop_NTPase"/>
</dbReference>
<keyword evidence="4" id="KW-0812">Transmembrane</keyword>